<evidence type="ECO:0000256" key="1">
    <source>
        <dbReference type="SAM" id="MobiDB-lite"/>
    </source>
</evidence>
<feature type="compositionally biased region" description="Polar residues" evidence="1">
    <location>
        <begin position="23"/>
        <end position="35"/>
    </location>
</feature>
<accession>A0AAW0DIG8</accession>
<keyword evidence="3" id="KW-1185">Reference proteome</keyword>
<evidence type="ECO:0000313" key="3">
    <source>
        <dbReference type="Proteomes" id="UP001362999"/>
    </source>
</evidence>
<dbReference type="AlphaFoldDB" id="A0AAW0DIG8"/>
<protein>
    <submittedName>
        <fullName evidence="2">Uncharacterized protein</fullName>
    </submittedName>
</protein>
<name>A0AAW0DIG8_9AGAR</name>
<evidence type="ECO:0000313" key="2">
    <source>
        <dbReference type="EMBL" id="KAK7051809.1"/>
    </source>
</evidence>
<gene>
    <name evidence="2" type="ORF">R3P38DRAFT_3172122</name>
</gene>
<sequence>MSNAAHADAGSFHTLYPRSPAFPTSASGAHTASNSPPIPVLQITPPPPFTPAPLAPDSVTNELFKLHSPRRLVPTPRPYSAAQTRVASRLKSLSPTPIQPLLSRHFPAAIPALSTLLPTTPSLARQSALHHN</sequence>
<reference evidence="2 3" key="1">
    <citation type="journal article" date="2024" name="J Genomics">
        <title>Draft genome sequencing and assembly of Favolaschia claudopus CIRM-BRFM 2984 isolated from oak limbs.</title>
        <authorList>
            <person name="Navarro D."/>
            <person name="Drula E."/>
            <person name="Chaduli D."/>
            <person name="Cazenave R."/>
            <person name="Ahrendt S."/>
            <person name="Wang J."/>
            <person name="Lipzen A."/>
            <person name="Daum C."/>
            <person name="Barry K."/>
            <person name="Grigoriev I.V."/>
            <person name="Favel A."/>
            <person name="Rosso M.N."/>
            <person name="Martin F."/>
        </authorList>
    </citation>
    <scope>NUCLEOTIDE SEQUENCE [LARGE SCALE GENOMIC DNA]</scope>
    <source>
        <strain evidence="2 3">CIRM-BRFM 2984</strain>
    </source>
</reference>
<dbReference type="Proteomes" id="UP001362999">
    <property type="component" value="Unassembled WGS sequence"/>
</dbReference>
<comment type="caution">
    <text evidence="2">The sequence shown here is derived from an EMBL/GenBank/DDBJ whole genome shotgun (WGS) entry which is preliminary data.</text>
</comment>
<proteinExistence type="predicted"/>
<dbReference type="EMBL" id="JAWWNJ010000007">
    <property type="protein sequence ID" value="KAK7051809.1"/>
    <property type="molecule type" value="Genomic_DNA"/>
</dbReference>
<feature type="compositionally biased region" description="Pro residues" evidence="1">
    <location>
        <begin position="36"/>
        <end position="54"/>
    </location>
</feature>
<organism evidence="2 3">
    <name type="scientific">Favolaschia claudopus</name>
    <dbReference type="NCBI Taxonomy" id="2862362"/>
    <lineage>
        <taxon>Eukaryota</taxon>
        <taxon>Fungi</taxon>
        <taxon>Dikarya</taxon>
        <taxon>Basidiomycota</taxon>
        <taxon>Agaricomycotina</taxon>
        <taxon>Agaricomycetes</taxon>
        <taxon>Agaricomycetidae</taxon>
        <taxon>Agaricales</taxon>
        <taxon>Marasmiineae</taxon>
        <taxon>Mycenaceae</taxon>
        <taxon>Favolaschia</taxon>
    </lineage>
</organism>
<feature type="region of interest" description="Disordered" evidence="1">
    <location>
        <begin position="23"/>
        <end position="56"/>
    </location>
</feature>